<proteinExistence type="predicted"/>
<dbReference type="STRING" id="1167006.UWK_02616"/>
<reference evidence="2" key="1">
    <citation type="journal article" date="2013" name="Stand. Genomic Sci.">
        <title>Complete genome sequence of Desulfocapsa sulfexigens, a marine deltaproteobacterium specialized in disproportionating inorganic sulfur compounds.</title>
        <authorList>
            <person name="Finster K.W."/>
            <person name="Kjeldsen K.U."/>
            <person name="Kube M."/>
            <person name="Reinhardt R."/>
            <person name="Mussmann M."/>
            <person name="Amann R."/>
            <person name="Schreiber L."/>
        </authorList>
    </citation>
    <scope>NUCLEOTIDE SEQUENCE [LARGE SCALE GENOMIC DNA]</scope>
    <source>
        <strain evidence="2">DSM 10523 / SB164P1</strain>
    </source>
</reference>
<organism evidence="1 2">
    <name type="scientific">Desulfocapsa sulfexigens (strain DSM 10523 / SB164P1)</name>
    <dbReference type="NCBI Taxonomy" id="1167006"/>
    <lineage>
        <taxon>Bacteria</taxon>
        <taxon>Pseudomonadati</taxon>
        <taxon>Thermodesulfobacteriota</taxon>
        <taxon>Desulfobulbia</taxon>
        <taxon>Desulfobulbales</taxon>
        <taxon>Desulfocapsaceae</taxon>
        <taxon>Desulfocapsa</taxon>
    </lineage>
</organism>
<dbReference type="KEGG" id="dsf:UWK_02616"/>
<evidence type="ECO:0000313" key="1">
    <source>
        <dbReference type="EMBL" id="AGF79152.1"/>
    </source>
</evidence>
<dbReference type="RefSeq" id="WP_015404838.1">
    <property type="nucleotide sequence ID" value="NC_020304.1"/>
</dbReference>
<protein>
    <submittedName>
        <fullName evidence="1">Uncharacterized protein</fullName>
    </submittedName>
</protein>
<gene>
    <name evidence="1" type="ordered locus">UWK_02616</name>
</gene>
<dbReference type="Proteomes" id="UP000011721">
    <property type="component" value="Chromosome"/>
</dbReference>
<sequence length="46" mass="5204">MKQEIKKEKKRTTVFQASLPGGDHCTGPPNVKEKYNSLILNNNKMS</sequence>
<keyword evidence="2" id="KW-1185">Reference proteome</keyword>
<name>M1PBZ3_DESSD</name>
<evidence type="ECO:0000313" key="2">
    <source>
        <dbReference type="Proteomes" id="UP000011721"/>
    </source>
</evidence>
<dbReference type="HOGENOM" id="CLU_3182926_0_0_7"/>
<accession>M1PBZ3</accession>
<dbReference type="EMBL" id="CP003985">
    <property type="protein sequence ID" value="AGF79152.1"/>
    <property type="molecule type" value="Genomic_DNA"/>
</dbReference>
<dbReference type="AlphaFoldDB" id="M1PBZ3"/>